<comment type="caution">
    <text evidence="2">The sequence shown here is derived from an EMBL/GenBank/DDBJ whole genome shotgun (WGS) entry which is preliminary data.</text>
</comment>
<protein>
    <submittedName>
        <fullName evidence="2">Cysteine-rich secretory protein family protein</fullName>
    </submittedName>
</protein>
<dbReference type="CDD" id="cd05379">
    <property type="entry name" value="CAP_bacterial"/>
    <property type="match status" value="1"/>
</dbReference>
<dbReference type="Gene3D" id="3.40.33.10">
    <property type="entry name" value="CAP"/>
    <property type="match status" value="1"/>
</dbReference>
<evidence type="ECO:0000259" key="1">
    <source>
        <dbReference type="Pfam" id="PF00188"/>
    </source>
</evidence>
<dbReference type="RefSeq" id="WP_106263566.1">
    <property type="nucleotide sequence ID" value="NZ_PVTQ01000004.1"/>
</dbReference>
<proteinExistence type="predicted"/>
<dbReference type="PANTHER" id="PTHR31157:SF1">
    <property type="entry name" value="SCP DOMAIN-CONTAINING PROTEIN"/>
    <property type="match status" value="1"/>
</dbReference>
<dbReference type="PROSITE" id="PS51257">
    <property type="entry name" value="PROKAR_LIPOPROTEIN"/>
    <property type="match status" value="1"/>
</dbReference>
<dbReference type="PANTHER" id="PTHR31157">
    <property type="entry name" value="SCP DOMAIN-CONTAINING PROTEIN"/>
    <property type="match status" value="1"/>
</dbReference>
<accession>A0A2T0WWG5</accession>
<name>A0A2T0WWG5_9RHOB</name>
<dbReference type="EMBL" id="PVTQ01000004">
    <property type="protein sequence ID" value="PRY91032.1"/>
    <property type="molecule type" value="Genomic_DNA"/>
</dbReference>
<keyword evidence="3" id="KW-1185">Reference proteome</keyword>
<dbReference type="InterPro" id="IPR035940">
    <property type="entry name" value="CAP_sf"/>
</dbReference>
<dbReference type="OrthoDB" id="9811255at2"/>
<evidence type="ECO:0000313" key="2">
    <source>
        <dbReference type="EMBL" id="PRY91032.1"/>
    </source>
</evidence>
<dbReference type="Proteomes" id="UP000238392">
    <property type="component" value="Unassembled WGS sequence"/>
</dbReference>
<dbReference type="SUPFAM" id="SSF55797">
    <property type="entry name" value="PR-1-like"/>
    <property type="match status" value="1"/>
</dbReference>
<feature type="domain" description="SCP" evidence="1">
    <location>
        <begin position="60"/>
        <end position="169"/>
    </location>
</feature>
<dbReference type="InterPro" id="IPR014044">
    <property type="entry name" value="CAP_dom"/>
</dbReference>
<dbReference type="AlphaFoldDB" id="A0A2T0WWG5"/>
<organism evidence="2 3">
    <name type="scientific">Donghicola tyrosinivorans</name>
    <dbReference type="NCBI Taxonomy" id="1652492"/>
    <lineage>
        <taxon>Bacteria</taxon>
        <taxon>Pseudomonadati</taxon>
        <taxon>Pseudomonadota</taxon>
        <taxon>Alphaproteobacteria</taxon>
        <taxon>Rhodobacterales</taxon>
        <taxon>Roseobacteraceae</taxon>
        <taxon>Donghicola</taxon>
    </lineage>
</organism>
<evidence type="ECO:0000313" key="3">
    <source>
        <dbReference type="Proteomes" id="UP000238392"/>
    </source>
</evidence>
<gene>
    <name evidence="2" type="ORF">CLV74_10444</name>
</gene>
<sequence length="175" mass="19490">MKLRSTIALGLVLCAVGLSGCVRISHTTQASEPVKRVYLASELPSQTVQLPLNLARAQVLSLMNMQRMANGRPPMVMDSTLTRVAQNYANDMERRNFFSHTNPDGLDFGRRIRKAGVTQRKVSENLGKGQRTPERIVEAWMESVGHRMNLLARNNRIVGIGRSNDNRWVAVFSGG</sequence>
<reference evidence="2 3" key="1">
    <citation type="submission" date="2018-03" db="EMBL/GenBank/DDBJ databases">
        <title>Genomic Encyclopedia of Archaeal and Bacterial Type Strains, Phase II (KMG-II): from individual species to whole genera.</title>
        <authorList>
            <person name="Goeker M."/>
        </authorList>
    </citation>
    <scope>NUCLEOTIDE SEQUENCE [LARGE SCALE GENOMIC DNA]</scope>
    <source>
        <strain evidence="2 3">DSM 100212</strain>
    </source>
</reference>
<dbReference type="Pfam" id="PF00188">
    <property type="entry name" value="CAP"/>
    <property type="match status" value="1"/>
</dbReference>